<evidence type="ECO:0000313" key="7">
    <source>
        <dbReference type="Proteomes" id="UP000078284"/>
    </source>
</evidence>
<dbReference type="GO" id="GO:0006313">
    <property type="term" value="P:DNA transposition"/>
    <property type="evidence" value="ECO:0007669"/>
    <property type="project" value="InterPro"/>
</dbReference>
<dbReference type="PANTHER" id="PTHR31973">
    <property type="entry name" value="POLYPROTEIN, PUTATIVE-RELATED"/>
    <property type="match status" value="1"/>
</dbReference>
<evidence type="ECO:0000256" key="5">
    <source>
        <dbReference type="SAM" id="Phobius"/>
    </source>
</evidence>
<evidence type="ECO:0000256" key="3">
    <source>
        <dbReference type="ARBA" id="ARBA00023172"/>
    </source>
</evidence>
<name>A0A178VLC0_ARATH</name>
<keyword evidence="5" id="KW-0812">Transmembrane</keyword>
<evidence type="ECO:0000256" key="4">
    <source>
        <dbReference type="SAM" id="MobiDB-lite"/>
    </source>
</evidence>
<gene>
    <name evidence="6" type="ordered locus">AXX17_At2g04850</name>
</gene>
<dbReference type="Proteomes" id="UP000078284">
    <property type="component" value="Chromosome 2"/>
</dbReference>
<sequence>MNVCAMMGVGNLANTWATLGIYLSVVHVVILVRRNFPNTAKFRYGEVVLERELFTCARGNAKRLCWGAMNPHRQDVYVYVITGSWEYSDKGVWEFVVAKDCYARTICMNPKMAYVEFHNHVSSEFELNAENWKPKISYWLPGQLSVFLVNTRSPVTVATNMVVRNFRRVRESEPQITLLLSLEALPYLVDGVSVDLLAVCGSNGAECSTRNNILQSAASLLNGSNSVVRTYTLEYETGSDVHNSGIIEVGWPTVVEECEVKDDTDCIVLEMNENVSEQFLGTNVSDEEDEPLSEDMRMLIEVEELERVELAKQKINGKRKLFDSGDEADNTSYTNGFSESTPDDDDDDDWEPSTAKEDINKSVPNYYRDHVGTTDVEVNTTEDNDSLLVSGGQESKNCEVLEGKYVNGMPGPRAVDIPDIVLGIKYMRKVVLVDGTAIKHKFKGVLLTASMQDANFMLSAIMPDAKNLVIVSDRHASIYAGIRQVYPKVFHGACAVHIERNVRVKFPKKGVSNLVSKASRAFNETDLTDFRAFNTEIWRRNSGCADYLAGIPKEHWTQAYCEAKRYNLTSCNIVEALNSALGKIIELPIMTLVEGIRTKLMKWFCVRRAKALKLKDRIIPNAHKLILRHHAGSNGLAVLPISPWTFQVNNVERTVFYVGLQKKACSRRQFDKLQIPRCHALVAAAQTKIHIPTLVGNWFKVCVWEKYYAEFIKPVSTHGKEEVDGVIEESEFIPRDHSIGHGGRMKRRFPSVGNHMGGKGREKVVINVQDASNRNITGHMS</sequence>
<dbReference type="InterPro" id="IPR001207">
    <property type="entry name" value="Transposase_mutator"/>
</dbReference>
<dbReference type="Pfam" id="PF00872">
    <property type="entry name" value="Transposase_mut"/>
    <property type="match status" value="1"/>
</dbReference>
<accession>A0A178VLC0</accession>
<evidence type="ECO:0000256" key="1">
    <source>
        <dbReference type="ARBA" id="ARBA00022578"/>
    </source>
</evidence>
<keyword evidence="3" id="KW-0233">DNA recombination</keyword>
<feature type="compositionally biased region" description="Acidic residues" evidence="4">
    <location>
        <begin position="341"/>
        <end position="351"/>
    </location>
</feature>
<reference evidence="7" key="1">
    <citation type="journal article" date="2016" name="Proc. Natl. Acad. Sci. U.S.A.">
        <title>Chromosome-level assembly of Arabidopsis thaliana Ler reveals the extent of translocation and inversion polymorphisms.</title>
        <authorList>
            <person name="Zapata L."/>
            <person name="Ding J."/>
            <person name="Willing E.M."/>
            <person name="Hartwig B."/>
            <person name="Bezdan D."/>
            <person name="Jiao W.B."/>
            <person name="Patel V."/>
            <person name="Velikkakam James G."/>
            <person name="Koornneef M."/>
            <person name="Ossowski S."/>
            <person name="Schneeberger K."/>
        </authorList>
    </citation>
    <scope>NUCLEOTIDE SEQUENCE [LARGE SCALE GENOMIC DNA]</scope>
    <source>
        <strain evidence="7">cv. Landsberg erecta</strain>
    </source>
</reference>
<dbReference type="PANTHER" id="PTHR31973:SF187">
    <property type="entry name" value="MUTATOR TRANSPOSASE MUDRA PROTEIN"/>
    <property type="match status" value="1"/>
</dbReference>
<dbReference type="GO" id="GO:0003677">
    <property type="term" value="F:DNA binding"/>
    <property type="evidence" value="ECO:0007669"/>
    <property type="project" value="UniProtKB-KW"/>
</dbReference>
<keyword evidence="5" id="KW-1133">Transmembrane helix</keyword>
<keyword evidence="5" id="KW-0472">Membrane</keyword>
<comment type="caution">
    <text evidence="6">The sequence shown here is derived from an EMBL/GenBank/DDBJ whole genome shotgun (WGS) entry which is preliminary data.</text>
</comment>
<evidence type="ECO:0000256" key="2">
    <source>
        <dbReference type="ARBA" id="ARBA00023125"/>
    </source>
</evidence>
<organism evidence="6 7">
    <name type="scientific">Arabidopsis thaliana</name>
    <name type="common">Mouse-ear cress</name>
    <dbReference type="NCBI Taxonomy" id="3702"/>
    <lineage>
        <taxon>Eukaryota</taxon>
        <taxon>Viridiplantae</taxon>
        <taxon>Streptophyta</taxon>
        <taxon>Embryophyta</taxon>
        <taxon>Tracheophyta</taxon>
        <taxon>Spermatophyta</taxon>
        <taxon>Magnoliopsida</taxon>
        <taxon>eudicotyledons</taxon>
        <taxon>Gunneridae</taxon>
        <taxon>Pentapetalae</taxon>
        <taxon>rosids</taxon>
        <taxon>malvids</taxon>
        <taxon>Brassicales</taxon>
        <taxon>Brassicaceae</taxon>
        <taxon>Camelineae</taxon>
        <taxon>Arabidopsis</taxon>
    </lineage>
</organism>
<keyword evidence="2" id="KW-0238">DNA-binding</keyword>
<dbReference type="AlphaFoldDB" id="A0A178VLC0"/>
<proteinExistence type="predicted"/>
<dbReference type="EMBL" id="LUHQ01000002">
    <property type="protein sequence ID" value="OAP07109.1"/>
    <property type="molecule type" value="Genomic_DNA"/>
</dbReference>
<feature type="region of interest" description="Disordered" evidence="4">
    <location>
        <begin position="321"/>
        <end position="366"/>
    </location>
</feature>
<protein>
    <submittedName>
        <fullName evidence="6">Uncharacterized protein</fullName>
    </submittedName>
</protein>
<dbReference type="GO" id="GO:0004803">
    <property type="term" value="F:transposase activity"/>
    <property type="evidence" value="ECO:0007669"/>
    <property type="project" value="InterPro"/>
</dbReference>
<feature type="transmembrane region" description="Helical" evidence="5">
    <location>
        <begin position="12"/>
        <end position="32"/>
    </location>
</feature>
<evidence type="ECO:0000313" key="6">
    <source>
        <dbReference type="EMBL" id="OAP07109.1"/>
    </source>
</evidence>
<feature type="compositionally biased region" description="Polar residues" evidence="4">
    <location>
        <begin position="330"/>
        <end position="340"/>
    </location>
</feature>
<keyword evidence="1" id="KW-0815">Transposition</keyword>